<reference evidence="1" key="1">
    <citation type="submission" date="2020-08" db="EMBL/GenBank/DDBJ databases">
        <title>Multicomponent nature underlies the extraordinary mechanical properties of spider dragline silk.</title>
        <authorList>
            <person name="Kono N."/>
            <person name="Nakamura H."/>
            <person name="Mori M."/>
            <person name="Yoshida Y."/>
            <person name="Ohtoshi R."/>
            <person name="Malay A.D."/>
            <person name="Moran D.A.P."/>
            <person name="Tomita M."/>
            <person name="Numata K."/>
            <person name="Arakawa K."/>
        </authorList>
    </citation>
    <scope>NUCLEOTIDE SEQUENCE</scope>
</reference>
<evidence type="ECO:0000313" key="1">
    <source>
        <dbReference type="EMBL" id="GFT10774.1"/>
    </source>
</evidence>
<dbReference type="AlphaFoldDB" id="A0A8X6TFC1"/>
<name>A0A8X6TFC1_NEPPI</name>
<protein>
    <submittedName>
        <fullName evidence="1">Uncharacterized protein</fullName>
    </submittedName>
</protein>
<dbReference type="Proteomes" id="UP000887013">
    <property type="component" value="Unassembled WGS sequence"/>
</dbReference>
<accession>A0A8X6TFC1</accession>
<comment type="caution">
    <text evidence="1">The sequence shown here is derived from an EMBL/GenBank/DDBJ whole genome shotgun (WGS) entry which is preliminary data.</text>
</comment>
<organism evidence="1 2">
    <name type="scientific">Nephila pilipes</name>
    <name type="common">Giant wood spider</name>
    <name type="synonym">Nephila maculata</name>
    <dbReference type="NCBI Taxonomy" id="299642"/>
    <lineage>
        <taxon>Eukaryota</taxon>
        <taxon>Metazoa</taxon>
        <taxon>Ecdysozoa</taxon>
        <taxon>Arthropoda</taxon>
        <taxon>Chelicerata</taxon>
        <taxon>Arachnida</taxon>
        <taxon>Araneae</taxon>
        <taxon>Araneomorphae</taxon>
        <taxon>Entelegynae</taxon>
        <taxon>Araneoidea</taxon>
        <taxon>Nephilidae</taxon>
        <taxon>Nephila</taxon>
    </lineage>
</organism>
<sequence length="75" mass="8693">MIEDREPFEHPIIFCSEPHTFCGLQSLRESWSPEQISSTPVPPDRKDLLVLREMQSDYGGGREECQDSRILCIQQ</sequence>
<keyword evidence="2" id="KW-1185">Reference proteome</keyword>
<dbReference type="EMBL" id="BMAW01103770">
    <property type="protein sequence ID" value="GFT10774.1"/>
    <property type="molecule type" value="Genomic_DNA"/>
</dbReference>
<gene>
    <name evidence="1" type="ORF">NPIL_340981</name>
</gene>
<proteinExistence type="predicted"/>
<evidence type="ECO:0000313" key="2">
    <source>
        <dbReference type="Proteomes" id="UP000887013"/>
    </source>
</evidence>